<dbReference type="NCBIfam" id="TIGR02627">
    <property type="entry name" value="rhamnulo_kin"/>
    <property type="match status" value="1"/>
</dbReference>
<name>A0A9D1UBR4_9FIRM</name>
<evidence type="ECO:0000256" key="8">
    <source>
        <dbReference type="NCBIfam" id="TIGR02627"/>
    </source>
</evidence>
<dbReference type="GO" id="GO:0005829">
    <property type="term" value="C:cytosol"/>
    <property type="evidence" value="ECO:0007669"/>
    <property type="project" value="TreeGrafter"/>
</dbReference>
<dbReference type="InterPro" id="IPR043129">
    <property type="entry name" value="ATPase_NBD"/>
</dbReference>
<dbReference type="GO" id="GO:0006071">
    <property type="term" value="P:glycerol metabolic process"/>
    <property type="evidence" value="ECO:0007669"/>
    <property type="project" value="TreeGrafter"/>
</dbReference>
<dbReference type="GO" id="GO:0004370">
    <property type="term" value="F:glycerol kinase activity"/>
    <property type="evidence" value="ECO:0007669"/>
    <property type="project" value="TreeGrafter"/>
</dbReference>
<gene>
    <name evidence="11" type="primary">rhaB</name>
    <name evidence="11" type="ORF">H9742_10750</name>
</gene>
<dbReference type="CDD" id="cd07771">
    <property type="entry name" value="ASKHA_NBD_FGGY_RhaB-like"/>
    <property type="match status" value="1"/>
</dbReference>
<evidence type="ECO:0000259" key="9">
    <source>
        <dbReference type="Pfam" id="PF00370"/>
    </source>
</evidence>
<evidence type="ECO:0000256" key="6">
    <source>
        <dbReference type="ARBA" id="ARBA00023157"/>
    </source>
</evidence>
<evidence type="ECO:0000256" key="5">
    <source>
        <dbReference type="ARBA" id="ARBA00022840"/>
    </source>
</evidence>
<dbReference type="EC" id="2.7.1.5" evidence="8"/>
<dbReference type="EMBL" id="DXGH01000057">
    <property type="protein sequence ID" value="HIW81972.1"/>
    <property type="molecule type" value="Genomic_DNA"/>
</dbReference>
<keyword evidence="7" id="KW-0684">Rhamnose metabolism</keyword>
<evidence type="ECO:0000256" key="1">
    <source>
        <dbReference type="ARBA" id="ARBA00009156"/>
    </source>
</evidence>
<dbReference type="GO" id="GO:0008993">
    <property type="term" value="F:rhamnulokinase activity"/>
    <property type="evidence" value="ECO:0007669"/>
    <property type="project" value="UniProtKB-UniRule"/>
</dbReference>
<dbReference type="InterPro" id="IPR018485">
    <property type="entry name" value="FGGY_C"/>
</dbReference>
<sequence>MEYYLAVDIGASSGRHILGSVENGKIKLEEVYRFENGMKEEKGHLCWDTKRLFEEIKNGMKRCKALGKIPVSMGIDTWGVDFVLIDREGSAVSQTVGYRDHRTDGIREKVDCLIGQEELYSRTGIQFQPYNTLNQLAALKEEAPWQLTQADAMLMTPDYFNFLLTGVRKQEYTIATTSQLVNMESGQWDFEVIKRLGLPENIFLPIEKPGTEAGPLKEEIQREVGFSCKVILTASHDTASAVMAVPSLEEDTLYISSGTWSLMGCESERGNSTRESREAGFTNEGGYQNRYRYLKNIMGLWMIQSVRREMAPQQSFDEICRRASKEKILSLVDCNDERFLSPQSMTAAVQEFCRETGQQEPVTISELACVIYNSLARCYGETKEQMESLLNRKFPRIYIIGGGSNAEYLNELTARYAGCQVSAGPAEATALGNLLCQMLKEKCFQNLSEARRCVIDSFEVKIYVQDSVCG</sequence>
<dbReference type="GO" id="GO:0019301">
    <property type="term" value="P:rhamnose catabolic process"/>
    <property type="evidence" value="ECO:0007669"/>
    <property type="project" value="UniProtKB-UniRule"/>
</dbReference>
<dbReference type="RefSeq" id="WP_318702581.1">
    <property type="nucleotide sequence ID" value="NZ_CALWMU010000008.1"/>
</dbReference>
<dbReference type="Proteomes" id="UP000824265">
    <property type="component" value="Unassembled WGS sequence"/>
</dbReference>
<keyword evidence="5" id="KW-0067">ATP-binding</keyword>
<evidence type="ECO:0000256" key="3">
    <source>
        <dbReference type="ARBA" id="ARBA00022741"/>
    </source>
</evidence>
<dbReference type="PANTHER" id="PTHR10196:SF93">
    <property type="entry name" value="L-RHAMNULOKINASE"/>
    <property type="match status" value="1"/>
</dbReference>
<dbReference type="Pfam" id="PF02782">
    <property type="entry name" value="FGGY_C"/>
    <property type="match status" value="1"/>
</dbReference>
<comment type="caution">
    <text evidence="11">The sequence shown here is derived from an EMBL/GenBank/DDBJ whole genome shotgun (WGS) entry which is preliminary data.</text>
</comment>
<dbReference type="InterPro" id="IPR018484">
    <property type="entry name" value="FGGY_N"/>
</dbReference>
<protein>
    <recommendedName>
        <fullName evidence="8">Rhamnulokinase</fullName>
        <ecNumber evidence="8">2.7.1.5</ecNumber>
    </recommendedName>
</protein>
<evidence type="ECO:0000259" key="10">
    <source>
        <dbReference type="Pfam" id="PF02782"/>
    </source>
</evidence>
<dbReference type="PANTHER" id="PTHR10196">
    <property type="entry name" value="SUGAR KINASE"/>
    <property type="match status" value="1"/>
</dbReference>
<evidence type="ECO:0000256" key="2">
    <source>
        <dbReference type="ARBA" id="ARBA00022679"/>
    </source>
</evidence>
<evidence type="ECO:0000256" key="4">
    <source>
        <dbReference type="ARBA" id="ARBA00022777"/>
    </source>
</evidence>
<comment type="similarity">
    <text evidence="1">Belongs to the FGGY kinase family.</text>
</comment>
<evidence type="ECO:0000313" key="12">
    <source>
        <dbReference type="Proteomes" id="UP000824265"/>
    </source>
</evidence>
<keyword evidence="6" id="KW-1015">Disulfide bond</keyword>
<reference evidence="11" key="2">
    <citation type="submission" date="2021-04" db="EMBL/GenBank/DDBJ databases">
        <authorList>
            <person name="Gilroy R."/>
        </authorList>
    </citation>
    <scope>NUCLEOTIDE SEQUENCE</scope>
    <source>
        <strain evidence="11">CHK195-6426</strain>
    </source>
</reference>
<dbReference type="SUPFAM" id="SSF53067">
    <property type="entry name" value="Actin-like ATPase domain"/>
    <property type="match status" value="2"/>
</dbReference>
<keyword evidence="2 11" id="KW-0808">Transferase</keyword>
<organism evidence="11 12">
    <name type="scientific">Candidatus Acetatifactor stercoripullorum</name>
    <dbReference type="NCBI Taxonomy" id="2838414"/>
    <lineage>
        <taxon>Bacteria</taxon>
        <taxon>Bacillati</taxon>
        <taxon>Bacillota</taxon>
        <taxon>Clostridia</taxon>
        <taxon>Lachnospirales</taxon>
        <taxon>Lachnospiraceae</taxon>
        <taxon>Acetatifactor</taxon>
    </lineage>
</organism>
<dbReference type="Gene3D" id="3.30.420.40">
    <property type="match status" value="2"/>
</dbReference>
<accession>A0A9D1UBR4</accession>
<keyword evidence="4" id="KW-0418">Kinase</keyword>
<evidence type="ECO:0000256" key="7">
    <source>
        <dbReference type="ARBA" id="ARBA00023308"/>
    </source>
</evidence>
<dbReference type="GO" id="GO:0005524">
    <property type="term" value="F:ATP binding"/>
    <property type="evidence" value="ECO:0007669"/>
    <property type="project" value="UniProtKB-KW"/>
</dbReference>
<feature type="domain" description="Carbohydrate kinase FGGY N-terminal" evidence="9">
    <location>
        <begin position="3"/>
        <end position="243"/>
    </location>
</feature>
<dbReference type="InterPro" id="IPR013449">
    <property type="entry name" value="Rhamnulokinase"/>
</dbReference>
<evidence type="ECO:0000313" key="11">
    <source>
        <dbReference type="EMBL" id="HIW81972.1"/>
    </source>
</evidence>
<reference evidence="11" key="1">
    <citation type="journal article" date="2021" name="PeerJ">
        <title>Extensive microbial diversity within the chicken gut microbiome revealed by metagenomics and culture.</title>
        <authorList>
            <person name="Gilroy R."/>
            <person name="Ravi A."/>
            <person name="Getino M."/>
            <person name="Pursley I."/>
            <person name="Horton D.L."/>
            <person name="Alikhan N.F."/>
            <person name="Baker D."/>
            <person name="Gharbi K."/>
            <person name="Hall N."/>
            <person name="Watson M."/>
            <person name="Adriaenssens E.M."/>
            <person name="Foster-Nyarko E."/>
            <person name="Jarju S."/>
            <person name="Secka A."/>
            <person name="Antonio M."/>
            <person name="Oren A."/>
            <person name="Chaudhuri R.R."/>
            <person name="La Ragione R."/>
            <person name="Hildebrand F."/>
            <person name="Pallen M.J."/>
        </authorList>
    </citation>
    <scope>NUCLEOTIDE SEQUENCE</scope>
    <source>
        <strain evidence="11">CHK195-6426</strain>
    </source>
</reference>
<keyword evidence="3" id="KW-0547">Nucleotide-binding</keyword>
<dbReference type="AlphaFoldDB" id="A0A9D1UBR4"/>
<proteinExistence type="inferred from homology"/>
<feature type="domain" description="Carbohydrate kinase FGGY C-terminal" evidence="10">
    <location>
        <begin position="253"/>
        <end position="439"/>
    </location>
</feature>
<dbReference type="Pfam" id="PF00370">
    <property type="entry name" value="FGGY_N"/>
    <property type="match status" value="1"/>
</dbReference>